<evidence type="ECO:0000313" key="2">
    <source>
        <dbReference type="Proteomes" id="UP000054549"/>
    </source>
</evidence>
<dbReference type="OrthoDB" id="3797628at2759"/>
<evidence type="ECO:0000313" key="1">
    <source>
        <dbReference type="EMBL" id="KIL64135.1"/>
    </source>
</evidence>
<gene>
    <name evidence="1" type="ORF">M378DRAFT_11701</name>
</gene>
<keyword evidence="2" id="KW-1185">Reference proteome</keyword>
<dbReference type="STRING" id="946122.A0A0C2SLT0"/>
<proteinExistence type="predicted"/>
<protein>
    <submittedName>
        <fullName evidence="1">Uncharacterized protein</fullName>
    </submittedName>
</protein>
<organism evidence="1 2">
    <name type="scientific">Amanita muscaria (strain Koide BX008)</name>
    <dbReference type="NCBI Taxonomy" id="946122"/>
    <lineage>
        <taxon>Eukaryota</taxon>
        <taxon>Fungi</taxon>
        <taxon>Dikarya</taxon>
        <taxon>Basidiomycota</taxon>
        <taxon>Agaricomycotina</taxon>
        <taxon>Agaricomycetes</taxon>
        <taxon>Agaricomycetidae</taxon>
        <taxon>Agaricales</taxon>
        <taxon>Pluteineae</taxon>
        <taxon>Amanitaceae</taxon>
        <taxon>Amanita</taxon>
    </lineage>
</organism>
<dbReference type="EMBL" id="KN818252">
    <property type="protein sequence ID" value="KIL64135.1"/>
    <property type="molecule type" value="Genomic_DNA"/>
</dbReference>
<name>A0A0C2SLT0_AMAMK</name>
<dbReference type="AlphaFoldDB" id="A0A0C2SLT0"/>
<dbReference type="HOGENOM" id="CLU_100703_0_0_1"/>
<accession>A0A0C2SLT0</accession>
<sequence length="165" mass="18831">MLQEAAFVLLHIEGREKAIKDLLARSAPKIDEWVTRGLALYALDTGDIYNAYELYLSAGLYKPAHNIAVLELAPDAILRRDLDLLRDIFERFEGKEGKIDGWSIRGEIILDYVHIMHRLAGLQEDLSQDRASLVDTSSTRELDDLTRRVLKVLGLLPDVMAEHWY</sequence>
<dbReference type="InParanoid" id="A0A0C2SLT0"/>
<dbReference type="Proteomes" id="UP000054549">
    <property type="component" value="Unassembled WGS sequence"/>
</dbReference>
<reference evidence="1 2" key="1">
    <citation type="submission" date="2014-04" db="EMBL/GenBank/DDBJ databases">
        <title>Evolutionary Origins and Diversification of the Mycorrhizal Mutualists.</title>
        <authorList>
            <consortium name="DOE Joint Genome Institute"/>
            <consortium name="Mycorrhizal Genomics Consortium"/>
            <person name="Kohler A."/>
            <person name="Kuo A."/>
            <person name="Nagy L.G."/>
            <person name="Floudas D."/>
            <person name="Copeland A."/>
            <person name="Barry K.W."/>
            <person name="Cichocki N."/>
            <person name="Veneault-Fourrey C."/>
            <person name="LaButti K."/>
            <person name="Lindquist E.A."/>
            <person name="Lipzen A."/>
            <person name="Lundell T."/>
            <person name="Morin E."/>
            <person name="Murat C."/>
            <person name="Riley R."/>
            <person name="Ohm R."/>
            <person name="Sun H."/>
            <person name="Tunlid A."/>
            <person name="Henrissat B."/>
            <person name="Grigoriev I.V."/>
            <person name="Hibbett D.S."/>
            <person name="Martin F."/>
        </authorList>
    </citation>
    <scope>NUCLEOTIDE SEQUENCE [LARGE SCALE GENOMIC DNA]</scope>
    <source>
        <strain evidence="1 2">Koide BX008</strain>
    </source>
</reference>